<keyword evidence="1" id="KW-0812">Transmembrane</keyword>
<comment type="caution">
    <text evidence="2">The sequence shown here is derived from an EMBL/GenBank/DDBJ whole genome shotgun (WGS) entry which is preliminary data.</text>
</comment>
<dbReference type="EMBL" id="FMWB01000016">
    <property type="protein sequence ID" value="SCZ47804.1"/>
    <property type="molecule type" value="Genomic_DNA"/>
</dbReference>
<accession>A0A1G5PE50</accession>
<name>A0A1G5PE50_9PSED</name>
<keyword evidence="1" id="KW-0472">Membrane</keyword>
<protein>
    <submittedName>
        <fullName evidence="2">Uncharacterized protein</fullName>
    </submittedName>
</protein>
<keyword evidence="1" id="KW-1133">Transmembrane helix</keyword>
<reference evidence="3" key="1">
    <citation type="submission" date="2016-10" db="EMBL/GenBank/DDBJ databases">
        <authorList>
            <person name="de Groot N.N."/>
        </authorList>
    </citation>
    <scope>NUCLEOTIDE SEQUENCE [LARGE SCALE GENOMIC DNA]</scope>
    <source>
        <strain evidence="3">DSM 15758</strain>
    </source>
</reference>
<evidence type="ECO:0000256" key="1">
    <source>
        <dbReference type="SAM" id="Phobius"/>
    </source>
</evidence>
<sequence length="47" mass="5145">MMPHNKGGDRDEECENPTDTVISMVLVVISVLSLTIIITVSICMILI</sequence>
<evidence type="ECO:0000313" key="2">
    <source>
        <dbReference type="EMBL" id="SCZ47804.1"/>
    </source>
</evidence>
<feature type="transmembrane region" description="Helical" evidence="1">
    <location>
        <begin position="20"/>
        <end position="46"/>
    </location>
</feature>
<proteinExistence type="predicted"/>
<gene>
    <name evidence="2" type="ORF">SAMN05216279_11692</name>
</gene>
<organism evidence="2 3">
    <name type="scientific">Pseudomonas oryzihabitans</name>
    <dbReference type="NCBI Taxonomy" id="47885"/>
    <lineage>
        <taxon>Bacteria</taxon>
        <taxon>Pseudomonadati</taxon>
        <taxon>Pseudomonadota</taxon>
        <taxon>Gammaproteobacteria</taxon>
        <taxon>Pseudomonadales</taxon>
        <taxon>Pseudomonadaceae</taxon>
        <taxon>Pseudomonas</taxon>
    </lineage>
</organism>
<evidence type="ECO:0000313" key="3">
    <source>
        <dbReference type="Proteomes" id="UP000183046"/>
    </source>
</evidence>
<dbReference type="Proteomes" id="UP000183046">
    <property type="component" value="Unassembled WGS sequence"/>
</dbReference>
<dbReference type="AlphaFoldDB" id="A0A1G5PE50"/>